<reference evidence="2 3" key="1">
    <citation type="journal article" date="2020" name="Cell">
        <title>Large-Scale Comparative Analyses of Tick Genomes Elucidate Their Genetic Diversity and Vector Capacities.</title>
        <authorList>
            <consortium name="Tick Genome and Microbiome Consortium (TIGMIC)"/>
            <person name="Jia N."/>
            <person name="Wang J."/>
            <person name="Shi W."/>
            <person name="Du L."/>
            <person name="Sun Y."/>
            <person name="Zhan W."/>
            <person name="Jiang J.F."/>
            <person name="Wang Q."/>
            <person name="Zhang B."/>
            <person name="Ji P."/>
            <person name="Bell-Sakyi L."/>
            <person name="Cui X.M."/>
            <person name="Yuan T.T."/>
            <person name="Jiang B.G."/>
            <person name="Yang W.F."/>
            <person name="Lam T.T."/>
            <person name="Chang Q.C."/>
            <person name="Ding S.J."/>
            <person name="Wang X.J."/>
            <person name="Zhu J.G."/>
            <person name="Ruan X.D."/>
            <person name="Zhao L."/>
            <person name="Wei J.T."/>
            <person name="Ye R.Z."/>
            <person name="Que T.C."/>
            <person name="Du C.H."/>
            <person name="Zhou Y.H."/>
            <person name="Cheng J.X."/>
            <person name="Dai P.F."/>
            <person name="Guo W.B."/>
            <person name="Han X.H."/>
            <person name="Huang E.J."/>
            <person name="Li L.F."/>
            <person name="Wei W."/>
            <person name="Gao Y.C."/>
            <person name="Liu J.Z."/>
            <person name="Shao H.Z."/>
            <person name="Wang X."/>
            <person name="Wang C.C."/>
            <person name="Yang T.C."/>
            <person name="Huo Q.B."/>
            <person name="Li W."/>
            <person name="Chen H.Y."/>
            <person name="Chen S.E."/>
            <person name="Zhou L.G."/>
            <person name="Ni X.B."/>
            <person name="Tian J.H."/>
            <person name="Sheng Y."/>
            <person name="Liu T."/>
            <person name="Pan Y.S."/>
            <person name="Xia L.Y."/>
            <person name="Li J."/>
            <person name="Zhao F."/>
            <person name="Cao W.C."/>
        </authorList>
    </citation>
    <scope>NUCLEOTIDE SEQUENCE [LARGE SCALE GENOMIC DNA]</scope>
    <source>
        <strain evidence="2">HaeL-2018</strain>
    </source>
</reference>
<feature type="compositionally biased region" description="Basic and acidic residues" evidence="1">
    <location>
        <begin position="74"/>
        <end position="86"/>
    </location>
</feature>
<comment type="caution">
    <text evidence="2">The sequence shown here is derived from an EMBL/GenBank/DDBJ whole genome shotgun (WGS) entry which is preliminary data.</text>
</comment>
<dbReference type="VEuPathDB" id="VectorBase:HLOH_051200"/>
<organism evidence="2 3">
    <name type="scientific">Haemaphysalis longicornis</name>
    <name type="common">Bush tick</name>
    <dbReference type="NCBI Taxonomy" id="44386"/>
    <lineage>
        <taxon>Eukaryota</taxon>
        <taxon>Metazoa</taxon>
        <taxon>Ecdysozoa</taxon>
        <taxon>Arthropoda</taxon>
        <taxon>Chelicerata</taxon>
        <taxon>Arachnida</taxon>
        <taxon>Acari</taxon>
        <taxon>Parasitiformes</taxon>
        <taxon>Ixodida</taxon>
        <taxon>Ixodoidea</taxon>
        <taxon>Ixodidae</taxon>
        <taxon>Haemaphysalinae</taxon>
        <taxon>Haemaphysalis</taxon>
    </lineage>
</organism>
<keyword evidence="3" id="KW-1185">Reference proteome</keyword>
<name>A0A9J6F9K6_HAELO</name>
<dbReference type="Proteomes" id="UP000821853">
    <property type="component" value="Chromosome 1"/>
</dbReference>
<sequence>MHSPLPHLRGRTSHPAPLDVTANTGNRSSREPHQPPTNGKKTSRKFKQAREATRLDPSVGRADLLRSRTTLIGDRGKDADFQRRELSNPAKRQKRGERLG</sequence>
<evidence type="ECO:0000313" key="2">
    <source>
        <dbReference type="EMBL" id="KAH9359674.1"/>
    </source>
</evidence>
<evidence type="ECO:0000256" key="1">
    <source>
        <dbReference type="SAM" id="MobiDB-lite"/>
    </source>
</evidence>
<protein>
    <submittedName>
        <fullName evidence="2">Uncharacterized protein</fullName>
    </submittedName>
</protein>
<gene>
    <name evidence="2" type="ORF">HPB48_007977</name>
</gene>
<dbReference type="AlphaFoldDB" id="A0A9J6F9K6"/>
<evidence type="ECO:0000313" key="3">
    <source>
        <dbReference type="Proteomes" id="UP000821853"/>
    </source>
</evidence>
<proteinExistence type="predicted"/>
<feature type="compositionally biased region" description="Basic residues" evidence="1">
    <location>
        <begin position="91"/>
        <end position="100"/>
    </location>
</feature>
<feature type="region of interest" description="Disordered" evidence="1">
    <location>
        <begin position="1"/>
        <end position="100"/>
    </location>
</feature>
<dbReference type="EMBL" id="JABSTR010000001">
    <property type="protein sequence ID" value="KAH9359674.1"/>
    <property type="molecule type" value="Genomic_DNA"/>
</dbReference>
<accession>A0A9J6F9K6</accession>